<dbReference type="Gene3D" id="3.30.420.40">
    <property type="match status" value="1"/>
</dbReference>
<dbReference type="InterPro" id="IPR022672">
    <property type="entry name" value="Hexokinase_N"/>
</dbReference>
<evidence type="ECO:0000256" key="9">
    <source>
        <dbReference type="ARBA" id="ARBA00044613"/>
    </source>
</evidence>
<protein>
    <recommendedName>
        <fullName evidence="12">Phosphotransferase</fullName>
        <ecNumber evidence="12">2.7.1.-</ecNumber>
    </recommendedName>
</protein>
<keyword evidence="16" id="KW-1185">Reference proteome</keyword>
<evidence type="ECO:0000256" key="7">
    <source>
        <dbReference type="ARBA" id="ARBA00022840"/>
    </source>
</evidence>
<dbReference type="PANTHER" id="PTHR19443:SF16">
    <property type="entry name" value="HEXOKINASE TYPE 1-RELATED"/>
    <property type="match status" value="1"/>
</dbReference>
<organism evidence="15">
    <name type="scientific">Oppiella nova</name>
    <dbReference type="NCBI Taxonomy" id="334625"/>
    <lineage>
        <taxon>Eukaryota</taxon>
        <taxon>Metazoa</taxon>
        <taxon>Ecdysozoa</taxon>
        <taxon>Arthropoda</taxon>
        <taxon>Chelicerata</taxon>
        <taxon>Arachnida</taxon>
        <taxon>Acari</taxon>
        <taxon>Acariformes</taxon>
        <taxon>Sarcoptiformes</taxon>
        <taxon>Oribatida</taxon>
        <taxon>Brachypylina</taxon>
        <taxon>Oppioidea</taxon>
        <taxon>Oppiidae</taxon>
        <taxon>Oppiella</taxon>
    </lineage>
</organism>
<evidence type="ECO:0000256" key="12">
    <source>
        <dbReference type="RuleBase" id="RU362007"/>
    </source>
</evidence>
<dbReference type="GO" id="GO:0005524">
    <property type="term" value="F:ATP binding"/>
    <property type="evidence" value="ECO:0007669"/>
    <property type="project" value="UniProtKB-UniRule"/>
</dbReference>
<keyword evidence="5 12" id="KW-0547">Nucleotide-binding</keyword>
<dbReference type="Proteomes" id="UP000728032">
    <property type="component" value="Unassembled WGS sequence"/>
</dbReference>
<dbReference type="InterPro" id="IPR001312">
    <property type="entry name" value="Hexokinase"/>
</dbReference>
<evidence type="ECO:0000256" key="10">
    <source>
        <dbReference type="ARBA" id="ARBA00047905"/>
    </source>
</evidence>
<evidence type="ECO:0000256" key="1">
    <source>
        <dbReference type="ARBA" id="ARBA00004888"/>
    </source>
</evidence>
<proteinExistence type="inferred from homology"/>
<gene>
    <name evidence="15" type="ORF">ONB1V03_LOCUS15956</name>
</gene>
<dbReference type="EMBL" id="OC932020">
    <property type="protein sequence ID" value="CAD7659360.1"/>
    <property type="molecule type" value="Genomic_DNA"/>
</dbReference>
<feature type="domain" description="Hexokinase C-terminal" evidence="14">
    <location>
        <begin position="215"/>
        <end position="297"/>
    </location>
</feature>
<evidence type="ECO:0000259" key="14">
    <source>
        <dbReference type="Pfam" id="PF03727"/>
    </source>
</evidence>
<evidence type="ECO:0000313" key="15">
    <source>
        <dbReference type="EMBL" id="CAD7659360.1"/>
    </source>
</evidence>
<comment type="catalytic activity">
    <reaction evidence="10">
        <text>D-fructose + ATP = D-fructose 6-phosphate + ADP + H(+)</text>
        <dbReference type="Rhea" id="RHEA:16125"/>
        <dbReference type="ChEBI" id="CHEBI:15378"/>
        <dbReference type="ChEBI" id="CHEBI:30616"/>
        <dbReference type="ChEBI" id="CHEBI:37721"/>
        <dbReference type="ChEBI" id="CHEBI:61527"/>
        <dbReference type="ChEBI" id="CHEBI:456216"/>
        <dbReference type="EC" id="2.7.1.1"/>
    </reaction>
    <physiologicalReaction direction="left-to-right" evidence="10">
        <dbReference type="Rhea" id="RHEA:16126"/>
    </physiologicalReaction>
</comment>
<dbReference type="GO" id="GO:0006096">
    <property type="term" value="P:glycolytic process"/>
    <property type="evidence" value="ECO:0007669"/>
    <property type="project" value="UniProtKB-UniPathway"/>
</dbReference>
<dbReference type="Gene3D" id="1.10.287.1250">
    <property type="match status" value="1"/>
</dbReference>
<dbReference type="GO" id="GO:0008865">
    <property type="term" value="F:fructokinase activity"/>
    <property type="evidence" value="ECO:0007669"/>
    <property type="project" value="TreeGrafter"/>
</dbReference>
<evidence type="ECO:0000256" key="4">
    <source>
        <dbReference type="ARBA" id="ARBA00022679"/>
    </source>
</evidence>
<evidence type="ECO:0000313" key="16">
    <source>
        <dbReference type="Proteomes" id="UP000728032"/>
    </source>
</evidence>
<feature type="domain" description="Hexokinase N-terminal" evidence="13">
    <location>
        <begin position="14"/>
        <end position="207"/>
    </location>
</feature>
<dbReference type="PRINTS" id="PR00475">
    <property type="entry name" value="HEXOKINASE"/>
</dbReference>
<dbReference type="SUPFAM" id="SSF53067">
    <property type="entry name" value="Actin-like ATPase domain"/>
    <property type="match status" value="2"/>
</dbReference>
<dbReference type="GO" id="GO:0001678">
    <property type="term" value="P:intracellular glucose homeostasis"/>
    <property type="evidence" value="ECO:0007669"/>
    <property type="project" value="InterPro"/>
</dbReference>
<comment type="pathway">
    <text evidence="2">Carbohydrate metabolism; hexose metabolism.</text>
</comment>
<dbReference type="UniPathway" id="UPA00109">
    <property type="reaction ID" value="UER00180"/>
</dbReference>
<comment type="similarity">
    <text evidence="3 12">Belongs to the hexokinase family.</text>
</comment>
<reference evidence="15" key="1">
    <citation type="submission" date="2020-11" db="EMBL/GenBank/DDBJ databases">
        <authorList>
            <person name="Tran Van P."/>
        </authorList>
    </citation>
    <scope>NUCLEOTIDE SEQUENCE</scope>
</reference>
<sequence>MSKTVNTSLIERAKKLTNCLVLDDQTLKKIMNLLEIEFQRGLKDEESAAIKMFITYVRNLPNNDEKGRYLALDLGGTNFRVILIDFNTNETKMENEIFKIPEELMVSEGELLFDFIADCIIQFTKKRHLDQMRLALGFTFSFPCVQYGLCQAKLVTWTKGFNCGHVVGRDVVKLLKKALKKRSQATSAFVDIVALINDTTGTLMSCAHKNPNCDIGLIVGTGTNACYIEKLENIEKWPSNYSEPKQVLINTEWGAFGDNKVIDFIKTEWDSEIDSKSMNRGKQTFEKMVSGLYLGEM</sequence>
<dbReference type="FunFam" id="3.30.420.40:FF:000095">
    <property type="entry name" value="Phosphotransferase"/>
    <property type="match status" value="1"/>
</dbReference>
<dbReference type="UniPathway" id="UPA00242"/>
<evidence type="ECO:0000259" key="13">
    <source>
        <dbReference type="Pfam" id="PF00349"/>
    </source>
</evidence>
<evidence type="ECO:0000256" key="2">
    <source>
        <dbReference type="ARBA" id="ARBA00005028"/>
    </source>
</evidence>
<dbReference type="OrthoDB" id="419537at2759"/>
<evidence type="ECO:0000256" key="3">
    <source>
        <dbReference type="ARBA" id="ARBA00009225"/>
    </source>
</evidence>
<evidence type="ECO:0000256" key="8">
    <source>
        <dbReference type="ARBA" id="ARBA00023152"/>
    </source>
</evidence>
<evidence type="ECO:0000256" key="5">
    <source>
        <dbReference type="ARBA" id="ARBA00022741"/>
    </source>
</evidence>
<dbReference type="AlphaFoldDB" id="A0A7R9MG99"/>
<name>A0A7R9MG99_9ACAR</name>
<evidence type="ECO:0000256" key="6">
    <source>
        <dbReference type="ARBA" id="ARBA00022777"/>
    </source>
</evidence>
<accession>A0A7R9MG99</accession>
<dbReference type="InterPro" id="IPR022673">
    <property type="entry name" value="Hexokinase_C"/>
</dbReference>
<dbReference type="PANTHER" id="PTHR19443">
    <property type="entry name" value="HEXOKINASE"/>
    <property type="match status" value="1"/>
</dbReference>
<dbReference type="Pfam" id="PF03727">
    <property type="entry name" value="Hexokinase_2"/>
    <property type="match status" value="1"/>
</dbReference>
<dbReference type="GO" id="GO:0006006">
    <property type="term" value="P:glucose metabolic process"/>
    <property type="evidence" value="ECO:0007669"/>
    <property type="project" value="TreeGrafter"/>
</dbReference>
<keyword evidence="6 12" id="KW-0418">Kinase</keyword>
<dbReference type="GO" id="GO:0005739">
    <property type="term" value="C:mitochondrion"/>
    <property type="evidence" value="ECO:0007669"/>
    <property type="project" value="TreeGrafter"/>
</dbReference>
<dbReference type="InterPro" id="IPR043129">
    <property type="entry name" value="ATPase_NBD"/>
</dbReference>
<dbReference type="GO" id="GO:0005536">
    <property type="term" value="F:D-glucose binding"/>
    <property type="evidence" value="ECO:0007669"/>
    <property type="project" value="InterPro"/>
</dbReference>
<dbReference type="Pfam" id="PF00349">
    <property type="entry name" value="Hexokinase_1"/>
    <property type="match status" value="1"/>
</dbReference>
<comment type="catalytic activity">
    <reaction evidence="11">
        <text>D-glucose + ATP = D-glucose 6-phosphate + ADP + H(+)</text>
        <dbReference type="Rhea" id="RHEA:17825"/>
        <dbReference type="ChEBI" id="CHEBI:4167"/>
        <dbReference type="ChEBI" id="CHEBI:15378"/>
        <dbReference type="ChEBI" id="CHEBI:30616"/>
        <dbReference type="ChEBI" id="CHEBI:61548"/>
        <dbReference type="ChEBI" id="CHEBI:456216"/>
        <dbReference type="EC" id="2.7.1.1"/>
    </reaction>
    <physiologicalReaction direction="left-to-right" evidence="11">
        <dbReference type="Rhea" id="RHEA:17826"/>
    </physiologicalReaction>
</comment>
<keyword evidence="8 12" id="KW-0324">Glycolysis</keyword>
<comment type="pathway">
    <text evidence="1">Carbohydrate degradation; glycolysis; D-glyceraldehyde 3-phosphate and glycerone phosphate from D-glucose: step 1/4.</text>
</comment>
<evidence type="ECO:0000256" key="11">
    <source>
        <dbReference type="ARBA" id="ARBA00048160"/>
    </source>
</evidence>
<keyword evidence="4 12" id="KW-0808">Transferase</keyword>
<dbReference type="EC" id="2.7.1.-" evidence="12"/>
<keyword evidence="7 12" id="KW-0067">ATP-binding</keyword>
<comment type="catalytic activity">
    <reaction evidence="9">
        <text>a D-hexose + ATP = a D-hexose 6-phosphate + ADP + H(+)</text>
        <dbReference type="Rhea" id="RHEA:22740"/>
        <dbReference type="ChEBI" id="CHEBI:4194"/>
        <dbReference type="ChEBI" id="CHEBI:15378"/>
        <dbReference type="ChEBI" id="CHEBI:30616"/>
        <dbReference type="ChEBI" id="CHEBI:229467"/>
        <dbReference type="ChEBI" id="CHEBI:456216"/>
        <dbReference type="EC" id="2.7.1.1"/>
    </reaction>
    <physiologicalReaction direction="left-to-right" evidence="9">
        <dbReference type="Rhea" id="RHEA:22741"/>
    </physiologicalReaction>
</comment>
<feature type="non-terminal residue" evidence="15">
    <location>
        <position position="297"/>
    </location>
</feature>
<dbReference type="Gene3D" id="3.40.367.20">
    <property type="match status" value="1"/>
</dbReference>
<dbReference type="PROSITE" id="PS51748">
    <property type="entry name" value="HEXOKINASE_2"/>
    <property type="match status" value="1"/>
</dbReference>
<dbReference type="GO" id="GO:0004340">
    <property type="term" value="F:glucokinase activity"/>
    <property type="evidence" value="ECO:0007669"/>
    <property type="project" value="TreeGrafter"/>
</dbReference>
<dbReference type="GO" id="GO:0005829">
    <property type="term" value="C:cytosol"/>
    <property type="evidence" value="ECO:0007669"/>
    <property type="project" value="TreeGrafter"/>
</dbReference>
<dbReference type="EMBL" id="CAJPVJ010017195">
    <property type="protein sequence ID" value="CAG2176522.1"/>
    <property type="molecule type" value="Genomic_DNA"/>
</dbReference>